<keyword evidence="3" id="KW-1185">Reference proteome</keyword>
<dbReference type="EMBL" id="CP032509">
    <property type="protein sequence ID" value="AZN69879.1"/>
    <property type="molecule type" value="Genomic_DNA"/>
</dbReference>
<feature type="transmembrane region" description="Helical" evidence="1">
    <location>
        <begin position="140"/>
        <end position="159"/>
    </location>
</feature>
<keyword evidence="1" id="KW-1133">Transmembrane helix</keyword>
<feature type="transmembrane region" description="Helical" evidence="1">
    <location>
        <begin position="35"/>
        <end position="54"/>
    </location>
</feature>
<evidence type="ECO:0000313" key="2">
    <source>
        <dbReference type="EMBL" id="AZN69879.1"/>
    </source>
</evidence>
<feature type="transmembrane region" description="Helical" evidence="1">
    <location>
        <begin position="61"/>
        <end position="80"/>
    </location>
</feature>
<keyword evidence="1" id="KW-0472">Membrane</keyword>
<reference evidence="2 3" key="1">
    <citation type="submission" date="2018-09" db="EMBL/GenBank/DDBJ databases">
        <title>Marinorhizobium profundi gen. nov., sp. nov., isolated from a deep-sea sediment sample from the New Britain Trench and proposal of Marinorhizobiaceae fam. nov. in the order Rhizobiales of the class Alphaproteobacteria.</title>
        <authorList>
            <person name="Cao J."/>
        </authorList>
    </citation>
    <scope>NUCLEOTIDE SEQUENCE [LARGE SCALE GENOMIC DNA]</scope>
    <source>
        <strain evidence="2 3">WS11</strain>
    </source>
</reference>
<sequence length="201" mass="21723">MVSGGEVQRYLSGVFMLARNDQRGFNYLDLTADGFWRSFTAILYAVPAFALSWLNYRTSYIAAAGDSAATGLGFFLRLALIDVLNWIVPVIIVALVAAPLGLSAHFGRWVIATNWLSLPFAYLMAIPVALMLLMPGAEPIAVITSLAFFGIAIAIFFRVTRIAFDNDMPVAIGITIGLVVLSFTMTGMLHAAFGLALEPLP</sequence>
<feature type="transmembrane region" description="Helical" evidence="1">
    <location>
        <begin position="115"/>
        <end position="134"/>
    </location>
</feature>
<accession>A0A3Q8XKM8</accession>
<dbReference type="Proteomes" id="UP000268192">
    <property type="component" value="Chromosome"/>
</dbReference>
<keyword evidence="1" id="KW-0812">Transmembrane</keyword>
<feature type="transmembrane region" description="Helical" evidence="1">
    <location>
        <begin position="171"/>
        <end position="197"/>
    </location>
</feature>
<dbReference type="KEGG" id="abaw:D5400_00075"/>
<feature type="transmembrane region" description="Helical" evidence="1">
    <location>
        <begin position="86"/>
        <end position="103"/>
    </location>
</feature>
<gene>
    <name evidence="2" type="ORF">D5400_00075</name>
</gene>
<name>A0A3Q8XKM8_9HYPH</name>
<dbReference type="RefSeq" id="WP_126006450.1">
    <property type="nucleotide sequence ID" value="NZ_CP032509.1"/>
</dbReference>
<dbReference type="AlphaFoldDB" id="A0A3Q8XKM8"/>
<evidence type="ECO:0000313" key="3">
    <source>
        <dbReference type="Proteomes" id="UP000268192"/>
    </source>
</evidence>
<evidence type="ECO:0008006" key="4">
    <source>
        <dbReference type="Google" id="ProtNLM"/>
    </source>
</evidence>
<dbReference type="OrthoDB" id="9811204at2"/>
<organism evidence="2 3">
    <name type="scientific">Georhizobium profundi</name>
    <dbReference type="NCBI Taxonomy" id="2341112"/>
    <lineage>
        <taxon>Bacteria</taxon>
        <taxon>Pseudomonadati</taxon>
        <taxon>Pseudomonadota</taxon>
        <taxon>Alphaproteobacteria</taxon>
        <taxon>Hyphomicrobiales</taxon>
        <taxon>Rhizobiaceae</taxon>
        <taxon>Georhizobium</taxon>
    </lineage>
</organism>
<proteinExistence type="predicted"/>
<evidence type="ECO:0000256" key="1">
    <source>
        <dbReference type="SAM" id="Phobius"/>
    </source>
</evidence>
<protein>
    <recommendedName>
        <fullName evidence="4">Transporter</fullName>
    </recommendedName>
</protein>